<comment type="caution">
    <text evidence="2">The sequence shown here is derived from an EMBL/GenBank/DDBJ whole genome shotgun (WGS) entry which is preliminary data.</text>
</comment>
<dbReference type="RefSeq" id="WP_100867466.1">
    <property type="nucleotide sequence ID" value="NZ_PHUF01000004.1"/>
</dbReference>
<evidence type="ECO:0000313" key="3">
    <source>
        <dbReference type="Proteomes" id="UP000232587"/>
    </source>
</evidence>
<keyword evidence="1" id="KW-1133">Transmembrane helix</keyword>
<feature type="transmembrane region" description="Helical" evidence="1">
    <location>
        <begin position="107"/>
        <end position="129"/>
    </location>
</feature>
<dbReference type="EMBL" id="PHUF01000004">
    <property type="protein sequence ID" value="PKB14655.1"/>
    <property type="molecule type" value="Genomic_DNA"/>
</dbReference>
<proteinExistence type="predicted"/>
<keyword evidence="1" id="KW-0812">Transmembrane</keyword>
<organism evidence="2 3">
    <name type="scientific">Novosphingobium kunmingense</name>
    <dbReference type="NCBI Taxonomy" id="1211806"/>
    <lineage>
        <taxon>Bacteria</taxon>
        <taxon>Pseudomonadati</taxon>
        <taxon>Pseudomonadota</taxon>
        <taxon>Alphaproteobacteria</taxon>
        <taxon>Sphingomonadales</taxon>
        <taxon>Sphingomonadaceae</taxon>
        <taxon>Novosphingobium</taxon>
    </lineage>
</organism>
<reference evidence="2 3" key="1">
    <citation type="submission" date="2017-11" db="EMBL/GenBank/DDBJ databases">
        <title>Genomic Encyclopedia of Type Strains, Phase III (KMG-III): the genomes of soil and plant-associated and newly described type strains.</title>
        <authorList>
            <person name="Whitman W."/>
        </authorList>
    </citation>
    <scope>NUCLEOTIDE SEQUENCE [LARGE SCALE GENOMIC DNA]</scope>
    <source>
        <strain evidence="2 3">CGMCC 1.12274</strain>
    </source>
</reference>
<protein>
    <submittedName>
        <fullName evidence="2">Uncharacterized protein DUF3667</fullName>
    </submittedName>
</protein>
<gene>
    <name evidence="2" type="ORF">B0I00_2253</name>
</gene>
<dbReference type="OrthoDB" id="9111327at2"/>
<name>A0A2N0H6T8_9SPHN</name>
<feature type="transmembrane region" description="Helical" evidence="1">
    <location>
        <begin position="266"/>
        <end position="299"/>
    </location>
</feature>
<feature type="transmembrane region" description="Helical" evidence="1">
    <location>
        <begin position="319"/>
        <end position="344"/>
    </location>
</feature>
<dbReference type="InterPro" id="IPR022134">
    <property type="entry name" value="DUF3667"/>
</dbReference>
<dbReference type="Proteomes" id="UP000232587">
    <property type="component" value="Unassembled WGS sequence"/>
</dbReference>
<evidence type="ECO:0000256" key="1">
    <source>
        <dbReference type="SAM" id="Phobius"/>
    </source>
</evidence>
<keyword evidence="3" id="KW-1185">Reference proteome</keyword>
<accession>A0A2N0H6T8</accession>
<feature type="transmembrane region" description="Helical" evidence="1">
    <location>
        <begin position="236"/>
        <end position="254"/>
    </location>
</feature>
<dbReference type="Pfam" id="PF12412">
    <property type="entry name" value="DUF3667"/>
    <property type="match status" value="1"/>
</dbReference>
<sequence>MTGGDDVVGSIAEGALAARAVEPDHGEAVDGHTHETACLNCGTPLIGSHCHGCGQAAHVHKTLGAFFHDLLHGVFHFEGKIWRTLPLLVWRPGRLTREYIDGRRASYVSPIALFLFSVFLMFAVVRSVIGGSTLAPNMNVALAQQRTTVAELEAKRGRLVKAGADTADVDRRLASERDDLAVLERLKAGGASSAPLVINDKEAIKTDIPWLANAVRKATANPELLLYKLQTGAYKYSWALIPLSVPFVWLLFAWRRRFGLYDHTVFVTYSLCFMTLLVVVLSLWGLIGLPGIAVAATAIPPLHMYRQLKDTYGLTRPGALWRTAALSVIAFTALTLFALALVALEVA</sequence>
<keyword evidence="1" id="KW-0472">Membrane</keyword>
<evidence type="ECO:0000313" key="2">
    <source>
        <dbReference type="EMBL" id="PKB14655.1"/>
    </source>
</evidence>
<dbReference type="AlphaFoldDB" id="A0A2N0H6T8"/>